<dbReference type="EMBL" id="UYRW01000007">
    <property type="protein sequence ID" value="VDK61207.1"/>
    <property type="molecule type" value="Genomic_DNA"/>
</dbReference>
<feature type="compositionally biased region" description="Basic and acidic residues" evidence="1">
    <location>
        <begin position="13"/>
        <end position="25"/>
    </location>
</feature>
<dbReference type="OrthoDB" id="10051381at2759"/>
<feature type="region of interest" description="Disordered" evidence="1">
    <location>
        <begin position="1"/>
        <end position="66"/>
    </location>
</feature>
<sequence>MILSNHETTYWRSGKEKEPQKDLKGSDFGANQFDFDNHSDSMNSLDEHESSRIAEKRQRETENQRETRLRVQQLRNYNHFAFRYNSADDYSLSPDVLIDTMTEPASYFCCQMVSINSYKFISSMIAMMNHTDIERSAVFQLQQLLHEKNKLVYLFKTAIDTMPPDTHKIGIYAEKTAAGEHMRRFNTPVIDEVAIVIVEEQFQPIDIVLHDQLT</sequence>
<dbReference type="AlphaFoldDB" id="A0A182DWR5"/>
<feature type="compositionally biased region" description="Basic and acidic residues" evidence="1">
    <location>
        <begin position="35"/>
        <end position="66"/>
    </location>
</feature>
<name>A0A182DWR5_ONCOC</name>
<reference evidence="4" key="1">
    <citation type="submission" date="2016-06" db="UniProtKB">
        <authorList>
            <consortium name="WormBaseParasite"/>
        </authorList>
    </citation>
    <scope>IDENTIFICATION</scope>
</reference>
<evidence type="ECO:0000313" key="2">
    <source>
        <dbReference type="EMBL" id="VDK61207.1"/>
    </source>
</evidence>
<accession>A0A182DWR5</accession>
<gene>
    <name evidence="2" type="ORF">NOO_LOCUS83</name>
</gene>
<organism evidence="4">
    <name type="scientific">Onchocerca ochengi</name>
    <name type="common">Filarial nematode worm</name>
    <dbReference type="NCBI Taxonomy" id="42157"/>
    <lineage>
        <taxon>Eukaryota</taxon>
        <taxon>Metazoa</taxon>
        <taxon>Ecdysozoa</taxon>
        <taxon>Nematoda</taxon>
        <taxon>Chromadorea</taxon>
        <taxon>Rhabditida</taxon>
        <taxon>Spirurina</taxon>
        <taxon>Spiruromorpha</taxon>
        <taxon>Filarioidea</taxon>
        <taxon>Onchocercidae</taxon>
        <taxon>Onchocerca</taxon>
    </lineage>
</organism>
<protein>
    <submittedName>
        <fullName evidence="4">Phosducin domain-containing protein</fullName>
    </submittedName>
</protein>
<dbReference type="WBParaSite" id="nOo.2.0.1.t00083-RA">
    <property type="protein sequence ID" value="nOo.2.0.1.t00083-RA"/>
    <property type="gene ID" value="nOo.2.0.1.g00083"/>
</dbReference>
<feature type="compositionally biased region" description="Polar residues" evidence="1">
    <location>
        <begin position="1"/>
        <end position="11"/>
    </location>
</feature>
<keyword evidence="3" id="KW-1185">Reference proteome</keyword>
<evidence type="ECO:0000313" key="3">
    <source>
        <dbReference type="Proteomes" id="UP000271087"/>
    </source>
</evidence>
<proteinExistence type="predicted"/>
<evidence type="ECO:0000256" key="1">
    <source>
        <dbReference type="SAM" id="MobiDB-lite"/>
    </source>
</evidence>
<reference evidence="2 3" key="2">
    <citation type="submission" date="2018-08" db="EMBL/GenBank/DDBJ databases">
        <authorList>
            <person name="Laetsch R D."/>
            <person name="Stevens L."/>
            <person name="Kumar S."/>
            <person name="Blaxter L. M."/>
        </authorList>
    </citation>
    <scope>NUCLEOTIDE SEQUENCE [LARGE SCALE GENOMIC DNA]</scope>
</reference>
<evidence type="ECO:0000313" key="4">
    <source>
        <dbReference type="WBParaSite" id="nOo.2.0.1.t00083-RA"/>
    </source>
</evidence>
<dbReference type="Proteomes" id="UP000271087">
    <property type="component" value="Unassembled WGS sequence"/>
</dbReference>